<sequence length="14" mass="1388">MLQKQGGRGVVASG</sequence>
<reference evidence="1" key="1">
    <citation type="submission" date="2014-09" db="EMBL/GenBank/DDBJ databases">
        <authorList>
            <person name="Magalhaes I.L.F."/>
            <person name="Oliveira U."/>
            <person name="Santos F.R."/>
            <person name="Vidigal T.H.D.A."/>
            <person name="Brescovit A.D."/>
            <person name="Santos A.J."/>
        </authorList>
    </citation>
    <scope>NUCLEOTIDE SEQUENCE</scope>
    <source>
        <tissue evidence="1">Shoot tissue taken approximately 20 cm above the soil surface</tissue>
    </source>
</reference>
<organism evidence="1">
    <name type="scientific">Arundo donax</name>
    <name type="common">Giant reed</name>
    <name type="synonym">Donax arundinaceus</name>
    <dbReference type="NCBI Taxonomy" id="35708"/>
    <lineage>
        <taxon>Eukaryota</taxon>
        <taxon>Viridiplantae</taxon>
        <taxon>Streptophyta</taxon>
        <taxon>Embryophyta</taxon>
        <taxon>Tracheophyta</taxon>
        <taxon>Spermatophyta</taxon>
        <taxon>Magnoliopsida</taxon>
        <taxon>Liliopsida</taxon>
        <taxon>Poales</taxon>
        <taxon>Poaceae</taxon>
        <taxon>PACMAD clade</taxon>
        <taxon>Arundinoideae</taxon>
        <taxon>Arundineae</taxon>
        <taxon>Arundo</taxon>
    </lineage>
</organism>
<dbReference type="EMBL" id="GBRH01167065">
    <property type="protein sequence ID" value="JAE30831.1"/>
    <property type="molecule type" value="Transcribed_RNA"/>
</dbReference>
<evidence type="ECO:0000313" key="1">
    <source>
        <dbReference type="EMBL" id="JAE30831.1"/>
    </source>
</evidence>
<accession>A0A0A9H7I6</accession>
<reference evidence="1" key="2">
    <citation type="journal article" date="2015" name="Data Brief">
        <title>Shoot transcriptome of the giant reed, Arundo donax.</title>
        <authorList>
            <person name="Barrero R.A."/>
            <person name="Guerrero F.D."/>
            <person name="Moolhuijzen P."/>
            <person name="Goolsby J.A."/>
            <person name="Tidwell J."/>
            <person name="Bellgard S.E."/>
            <person name="Bellgard M.I."/>
        </authorList>
    </citation>
    <scope>NUCLEOTIDE SEQUENCE</scope>
    <source>
        <tissue evidence="1">Shoot tissue taken approximately 20 cm above the soil surface</tissue>
    </source>
</reference>
<proteinExistence type="predicted"/>
<protein>
    <submittedName>
        <fullName evidence="1">Uncharacterized protein</fullName>
    </submittedName>
</protein>
<name>A0A0A9H7I6_ARUDO</name>